<keyword evidence="10" id="KW-1185">Reference proteome</keyword>
<evidence type="ECO:0000313" key="9">
    <source>
        <dbReference type="EMBL" id="BCX49030.1"/>
    </source>
</evidence>
<organism evidence="9 10">
    <name type="scientific">Haloferula helveola</name>
    <dbReference type="NCBI Taxonomy" id="490095"/>
    <lineage>
        <taxon>Bacteria</taxon>
        <taxon>Pseudomonadati</taxon>
        <taxon>Verrucomicrobiota</taxon>
        <taxon>Verrucomicrobiia</taxon>
        <taxon>Verrucomicrobiales</taxon>
        <taxon>Verrucomicrobiaceae</taxon>
        <taxon>Haloferula</taxon>
    </lineage>
</organism>
<feature type="transmembrane region" description="Helical" evidence="7">
    <location>
        <begin position="99"/>
        <end position="118"/>
    </location>
</feature>
<keyword evidence="3 7" id="KW-0812">Transmembrane</keyword>
<comment type="subcellular location">
    <subcellularLocation>
        <location evidence="1">Membrane</location>
        <topology evidence="1">Multi-pass membrane protein</topology>
    </subcellularLocation>
</comment>
<evidence type="ECO:0000256" key="1">
    <source>
        <dbReference type="ARBA" id="ARBA00004141"/>
    </source>
</evidence>
<dbReference type="InterPro" id="IPR035952">
    <property type="entry name" value="Rhomboid-like_sf"/>
</dbReference>
<reference evidence="9 10" key="1">
    <citation type="submission" date="2021-06" db="EMBL/GenBank/DDBJ databases">
        <title>Complete genome of Haloferula helveola possessing various polysaccharide degrading enzymes.</title>
        <authorList>
            <person name="Takami H."/>
            <person name="Huang C."/>
            <person name="Hamasaki K."/>
        </authorList>
    </citation>
    <scope>NUCLEOTIDE SEQUENCE [LARGE SCALE GENOMIC DNA]</scope>
    <source>
        <strain evidence="9 10">CN-1</strain>
    </source>
</reference>
<dbReference type="Pfam" id="PF01694">
    <property type="entry name" value="Rhomboid"/>
    <property type="match status" value="1"/>
</dbReference>
<dbReference type="Gene3D" id="1.20.1540.10">
    <property type="entry name" value="Rhomboid-like"/>
    <property type="match status" value="1"/>
</dbReference>
<accession>A0ABM7RBN9</accession>
<dbReference type="InterPro" id="IPR022764">
    <property type="entry name" value="Peptidase_S54_rhomboid_dom"/>
</dbReference>
<gene>
    <name evidence="9" type="ORF">HAHE_29380</name>
</gene>
<keyword evidence="6 7" id="KW-0472">Membrane</keyword>
<evidence type="ECO:0000256" key="5">
    <source>
        <dbReference type="ARBA" id="ARBA00022989"/>
    </source>
</evidence>
<dbReference type="PANTHER" id="PTHR43731">
    <property type="entry name" value="RHOMBOID PROTEASE"/>
    <property type="match status" value="1"/>
</dbReference>
<sequence length="217" mass="24042">MWKLQGPLLVLIVLMFLIFFVQSLPGSVFWVDRFMAIPGEVVQSWDDIRSGVGRPDDWWELGTLLSCVFLHADIQHVGMNMLFMWIFAALFVELLGWRWMLLVFLTTGIAGSLTHVILNREDFIPMLGASGAVMGFEGAYLGLATRFRLPDPHVWPMARPIPPARLALLALIGVGIDYFSLFSGQQEGIAYGAHIGGFTMGLLIAGIAAPRPRLALN</sequence>
<dbReference type="SUPFAM" id="SSF144091">
    <property type="entry name" value="Rhomboid-like"/>
    <property type="match status" value="1"/>
</dbReference>
<comment type="similarity">
    <text evidence="2">Belongs to the peptidase S54 family.</text>
</comment>
<evidence type="ECO:0000256" key="3">
    <source>
        <dbReference type="ARBA" id="ARBA00022692"/>
    </source>
</evidence>
<feature type="transmembrane region" description="Helical" evidence="7">
    <location>
        <begin position="164"/>
        <end position="182"/>
    </location>
</feature>
<feature type="transmembrane region" description="Helical" evidence="7">
    <location>
        <begin position="74"/>
        <end position="92"/>
    </location>
</feature>
<evidence type="ECO:0000256" key="4">
    <source>
        <dbReference type="ARBA" id="ARBA00022801"/>
    </source>
</evidence>
<dbReference type="Proteomes" id="UP001374893">
    <property type="component" value="Chromosome"/>
</dbReference>
<feature type="transmembrane region" description="Helical" evidence="7">
    <location>
        <begin position="124"/>
        <end position="143"/>
    </location>
</feature>
<dbReference type="PANTHER" id="PTHR43731:SF14">
    <property type="entry name" value="PRESENILIN-ASSOCIATED RHOMBOID-LIKE PROTEIN, MITOCHONDRIAL"/>
    <property type="match status" value="1"/>
</dbReference>
<proteinExistence type="inferred from homology"/>
<evidence type="ECO:0000313" key="10">
    <source>
        <dbReference type="Proteomes" id="UP001374893"/>
    </source>
</evidence>
<evidence type="ECO:0000259" key="8">
    <source>
        <dbReference type="Pfam" id="PF01694"/>
    </source>
</evidence>
<feature type="transmembrane region" description="Helical" evidence="7">
    <location>
        <begin position="188"/>
        <end position="209"/>
    </location>
</feature>
<evidence type="ECO:0000256" key="7">
    <source>
        <dbReference type="SAM" id="Phobius"/>
    </source>
</evidence>
<dbReference type="InterPro" id="IPR050925">
    <property type="entry name" value="Rhomboid_protease_S54"/>
</dbReference>
<feature type="domain" description="Peptidase S54 rhomboid" evidence="8">
    <location>
        <begin position="58"/>
        <end position="208"/>
    </location>
</feature>
<evidence type="ECO:0000256" key="6">
    <source>
        <dbReference type="ARBA" id="ARBA00023136"/>
    </source>
</evidence>
<dbReference type="EMBL" id="AP024702">
    <property type="protein sequence ID" value="BCX49030.1"/>
    <property type="molecule type" value="Genomic_DNA"/>
</dbReference>
<name>A0ABM7RBN9_9BACT</name>
<keyword evidence="5 7" id="KW-1133">Transmembrane helix</keyword>
<evidence type="ECO:0000256" key="2">
    <source>
        <dbReference type="ARBA" id="ARBA00009045"/>
    </source>
</evidence>
<protein>
    <recommendedName>
        <fullName evidence="8">Peptidase S54 rhomboid domain-containing protein</fullName>
    </recommendedName>
</protein>
<keyword evidence="4" id="KW-0378">Hydrolase</keyword>